<dbReference type="InterPro" id="IPR012336">
    <property type="entry name" value="Thioredoxin-like_fold"/>
</dbReference>
<feature type="chain" id="PRO_5039079529" evidence="6">
    <location>
        <begin position="24"/>
        <end position="188"/>
    </location>
</feature>
<dbReference type="InterPro" id="IPR012640">
    <property type="entry name" value="Membr_lipoprot_lipid_attach_CS"/>
</dbReference>
<reference evidence="8 9" key="1">
    <citation type="journal article" date="2019" name="Sci. Transl. Med.">
        <title>Quorum sensing between bacterial species on the skin protects against epidermal injury in atopic dermatitis.</title>
        <authorList>
            <person name="Williams M.R."/>
        </authorList>
    </citation>
    <scope>NUCLEOTIDE SEQUENCE [LARGE SCALE GENOMIC DNA]</scope>
    <source>
        <strain evidence="8 9">H8</strain>
    </source>
</reference>
<accession>A0A7Z7YT64</accession>
<dbReference type="RefSeq" id="WP_044466833.1">
    <property type="nucleotide sequence ID" value="NZ_CP134832.1"/>
</dbReference>
<dbReference type="EMBL" id="SCHC01000014">
    <property type="protein sequence ID" value="TBW75019.1"/>
    <property type="molecule type" value="Genomic_DNA"/>
</dbReference>
<dbReference type="Proteomes" id="UP000291949">
    <property type="component" value="Unassembled WGS sequence"/>
</dbReference>
<dbReference type="SUPFAM" id="SSF52833">
    <property type="entry name" value="Thioredoxin-like"/>
    <property type="match status" value="1"/>
</dbReference>
<keyword evidence="2 6" id="KW-0732">Signal</keyword>
<keyword evidence="5" id="KW-0676">Redox-active center</keyword>
<organism evidence="8 9">
    <name type="scientific">Staphylococcus capitis</name>
    <dbReference type="NCBI Taxonomy" id="29388"/>
    <lineage>
        <taxon>Bacteria</taxon>
        <taxon>Bacillati</taxon>
        <taxon>Bacillota</taxon>
        <taxon>Bacilli</taxon>
        <taxon>Bacillales</taxon>
        <taxon>Staphylococcaceae</taxon>
        <taxon>Staphylococcus</taxon>
    </lineage>
</organism>
<keyword evidence="3" id="KW-0560">Oxidoreductase</keyword>
<evidence type="ECO:0000256" key="4">
    <source>
        <dbReference type="ARBA" id="ARBA00023157"/>
    </source>
</evidence>
<evidence type="ECO:0000259" key="7">
    <source>
        <dbReference type="Pfam" id="PF13462"/>
    </source>
</evidence>
<name>A0A7Z7YT64_STACP</name>
<dbReference type="AlphaFoldDB" id="A0A7Z7YT64"/>
<sequence>MKRMLFCFLILLFLAGCSNSNHHKPKNKIVEYGDFKCPYCKQVDDHIMPKLEKDYIDKGKADYQFVNMAFLGKDSVTGSRAAHAVENIAPKKSLKFQKLMFSKQPNHENKWITRKLIDKQIDKLNLSKSKTNKIKKDYRTKNSQSWKDAKKDVRRYKDKGVKEAPTVYVNDKKLKDPYSYKEYKKYLK</sequence>
<evidence type="ECO:0000256" key="1">
    <source>
        <dbReference type="ARBA" id="ARBA00005791"/>
    </source>
</evidence>
<feature type="domain" description="Thioredoxin-like fold" evidence="7">
    <location>
        <begin position="24"/>
        <end position="188"/>
    </location>
</feature>
<dbReference type="Gene3D" id="3.40.30.10">
    <property type="entry name" value="Glutaredoxin"/>
    <property type="match status" value="1"/>
</dbReference>
<dbReference type="InterPro" id="IPR036249">
    <property type="entry name" value="Thioredoxin-like_sf"/>
</dbReference>
<dbReference type="PROSITE" id="PS51257">
    <property type="entry name" value="PROKAR_LIPOPROTEIN"/>
    <property type="match status" value="1"/>
</dbReference>
<dbReference type="Pfam" id="PF13462">
    <property type="entry name" value="Thioredoxin_4"/>
    <property type="match status" value="1"/>
</dbReference>
<proteinExistence type="inferred from homology"/>
<comment type="similarity">
    <text evidence="1">Belongs to the thioredoxin family. DsbA subfamily.</text>
</comment>
<evidence type="ECO:0000256" key="2">
    <source>
        <dbReference type="ARBA" id="ARBA00022729"/>
    </source>
</evidence>
<protein>
    <submittedName>
        <fullName evidence="8">DsbA family protein</fullName>
    </submittedName>
</protein>
<gene>
    <name evidence="8" type="ORF">EQ811_12180</name>
</gene>
<evidence type="ECO:0000256" key="3">
    <source>
        <dbReference type="ARBA" id="ARBA00023002"/>
    </source>
</evidence>
<evidence type="ECO:0000256" key="5">
    <source>
        <dbReference type="ARBA" id="ARBA00023284"/>
    </source>
</evidence>
<dbReference type="GO" id="GO:0016491">
    <property type="term" value="F:oxidoreductase activity"/>
    <property type="evidence" value="ECO:0007669"/>
    <property type="project" value="UniProtKB-KW"/>
</dbReference>
<evidence type="ECO:0000313" key="9">
    <source>
        <dbReference type="Proteomes" id="UP000291949"/>
    </source>
</evidence>
<keyword evidence="4" id="KW-1015">Disulfide bond</keyword>
<dbReference type="PANTHER" id="PTHR13887:SF14">
    <property type="entry name" value="DISULFIDE BOND FORMATION PROTEIN D"/>
    <property type="match status" value="1"/>
</dbReference>
<comment type="caution">
    <text evidence="8">The sequence shown here is derived from an EMBL/GenBank/DDBJ whole genome shotgun (WGS) entry which is preliminary data.</text>
</comment>
<evidence type="ECO:0000256" key="6">
    <source>
        <dbReference type="SAM" id="SignalP"/>
    </source>
</evidence>
<evidence type="ECO:0000313" key="8">
    <source>
        <dbReference type="EMBL" id="TBW75019.1"/>
    </source>
</evidence>
<dbReference type="Pfam" id="PF08139">
    <property type="entry name" value="LPAM_1"/>
    <property type="match status" value="1"/>
</dbReference>
<feature type="signal peptide" evidence="6">
    <location>
        <begin position="1"/>
        <end position="23"/>
    </location>
</feature>
<dbReference type="PANTHER" id="PTHR13887">
    <property type="entry name" value="GLUTATHIONE S-TRANSFERASE KAPPA"/>
    <property type="match status" value="1"/>
</dbReference>